<feature type="non-terminal residue" evidence="2">
    <location>
        <position position="490"/>
    </location>
</feature>
<proteinExistence type="predicted"/>
<evidence type="ECO:0000313" key="2">
    <source>
        <dbReference type="EMBL" id="KAG9701390.1"/>
    </source>
</evidence>
<sequence length="490" mass="53695">MIKPKYNRAFQQHQLDYTSNSQATPYRHNRQQVHPDNSIGLRTRSSTSSRTSPSLVQNCTFALLQSRGAIACKPQSRMRVKRLHCCKNSEGAAGCRYHIERAFPARAHAYIVEIGGTVRICLTPFAAQASTCKVHFCSVVEGDLLVVENDILMYIQQQIVKILEFALPVVQTSEAIAEGYYRCHIVGADFLDCGFCPGEYGIEQRSALVSTVVPPVLTAWSTMQIEIDAETVFASPFDCSEKVVIAQYEKVGEKRGCDDRFNAKPASNVDTSDWHLTVSLSPIMESPPTVAAVNVTLKSVVSYQVNGSRIFLFAGELEEVDVVLAAPVVEDLFLLDKTTATGITIANMTMMIMPMMPAEPLVKGVHALLSKTCQFFSVSASALDPRQTQHCQHHLSCGLFDQPERPSHHKAQLRAQALSLLLLSLLSLLSLRSLLSASSSTLLYFVAPLIPPLLFQAMSSPTFNAFKCSKAPTLNALLVLLLPSVLSSSA</sequence>
<organism evidence="2 3">
    <name type="scientific">Aureobasidium melanogenum</name>
    <name type="common">Aureobasidium pullulans var. melanogenum</name>
    <dbReference type="NCBI Taxonomy" id="46634"/>
    <lineage>
        <taxon>Eukaryota</taxon>
        <taxon>Fungi</taxon>
        <taxon>Dikarya</taxon>
        <taxon>Ascomycota</taxon>
        <taxon>Pezizomycotina</taxon>
        <taxon>Dothideomycetes</taxon>
        <taxon>Dothideomycetidae</taxon>
        <taxon>Dothideales</taxon>
        <taxon>Saccotheciaceae</taxon>
        <taxon>Aureobasidium</taxon>
    </lineage>
</organism>
<dbReference type="AlphaFoldDB" id="A0A9P8EZN4"/>
<dbReference type="EMBL" id="JAHFXF010000001">
    <property type="protein sequence ID" value="KAG9701390.1"/>
    <property type="molecule type" value="Genomic_DNA"/>
</dbReference>
<keyword evidence="2" id="KW-0378">Hydrolase</keyword>
<accession>A0A9P8EZN4</accession>
<feature type="region of interest" description="Disordered" evidence="1">
    <location>
        <begin position="17"/>
        <end position="53"/>
    </location>
</feature>
<reference evidence="2" key="1">
    <citation type="journal article" date="2021" name="J Fungi (Basel)">
        <title>Virulence traits and population genomics of the black yeast Aureobasidium melanogenum.</title>
        <authorList>
            <person name="Cernosa A."/>
            <person name="Sun X."/>
            <person name="Gostincar C."/>
            <person name="Fang C."/>
            <person name="Gunde-Cimerman N."/>
            <person name="Song Z."/>
        </authorList>
    </citation>
    <scope>NUCLEOTIDE SEQUENCE</scope>
    <source>
        <strain evidence="2">EXF-9911</strain>
    </source>
</reference>
<gene>
    <name evidence="2" type="ORF">KCU76_g53</name>
</gene>
<reference evidence="2" key="2">
    <citation type="submission" date="2021-08" db="EMBL/GenBank/DDBJ databases">
        <authorList>
            <person name="Gostincar C."/>
            <person name="Sun X."/>
            <person name="Song Z."/>
            <person name="Gunde-Cimerman N."/>
        </authorList>
    </citation>
    <scope>NUCLEOTIDE SEQUENCE</scope>
    <source>
        <strain evidence="2">EXF-9911</strain>
    </source>
</reference>
<feature type="compositionally biased region" description="Low complexity" evidence="1">
    <location>
        <begin position="42"/>
        <end position="52"/>
    </location>
</feature>
<dbReference type="Proteomes" id="UP000779574">
    <property type="component" value="Unassembled WGS sequence"/>
</dbReference>
<protein>
    <submittedName>
        <fullName evidence="2">Glycoside hydrolase</fullName>
    </submittedName>
</protein>
<evidence type="ECO:0000313" key="3">
    <source>
        <dbReference type="Proteomes" id="UP000779574"/>
    </source>
</evidence>
<dbReference type="GO" id="GO:0016787">
    <property type="term" value="F:hydrolase activity"/>
    <property type="evidence" value="ECO:0007669"/>
    <property type="project" value="UniProtKB-KW"/>
</dbReference>
<comment type="caution">
    <text evidence="2">The sequence shown here is derived from an EMBL/GenBank/DDBJ whole genome shotgun (WGS) entry which is preliminary data.</text>
</comment>
<name>A0A9P8EZN4_AURME</name>
<evidence type="ECO:0000256" key="1">
    <source>
        <dbReference type="SAM" id="MobiDB-lite"/>
    </source>
</evidence>